<evidence type="ECO:0000259" key="1">
    <source>
        <dbReference type="Pfam" id="PF17517"/>
    </source>
</evidence>
<keyword evidence="3" id="KW-1185">Reference proteome</keyword>
<gene>
    <name evidence="2" type="ORF">J9309_03345</name>
</gene>
<dbReference type="EMBL" id="CP072842">
    <property type="protein sequence ID" value="QTV07030.1"/>
    <property type="molecule type" value="Genomic_DNA"/>
</dbReference>
<protein>
    <submittedName>
        <fullName evidence="2">IgGFc-binding protein</fullName>
    </submittedName>
</protein>
<accession>A0ABX7XGE4</accession>
<evidence type="ECO:0000313" key="3">
    <source>
        <dbReference type="Proteomes" id="UP000672011"/>
    </source>
</evidence>
<dbReference type="InterPro" id="IPR035234">
    <property type="entry name" value="IgGFc-bd_N"/>
</dbReference>
<dbReference type="Pfam" id="PF17517">
    <property type="entry name" value="IgGFc_binding"/>
    <property type="match status" value="1"/>
</dbReference>
<proteinExistence type="predicted"/>
<reference evidence="2 3" key="1">
    <citation type="journal article" date="2021" name="Int. J. Syst. Evol. Microbiol.">
        <title>Faecalibacter bovis sp. nov., isolated from cow faeces.</title>
        <authorList>
            <person name="Li F."/>
            <person name="Zhao W."/>
            <person name="Hong Q."/>
            <person name="Shao Q."/>
            <person name="Song J."/>
            <person name="Yang S."/>
        </authorList>
    </citation>
    <scope>NUCLEOTIDE SEQUENCE [LARGE SCALE GENOMIC DNA]</scope>
    <source>
        <strain evidence="2 3">ZY171143</strain>
    </source>
</reference>
<reference evidence="3" key="2">
    <citation type="submission" date="2021-04" db="EMBL/GenBank/DDBJ databases">
        <title>Taxonomy of Flavobacteriaceae bacterium ZY171143.</title>
        <authorList>
            <person name="Li F."/>
        </authorList>
    </citation>
    <scope>NUCLEOTIDE SEQUENCE [LARGE SCALE GENOMIC DNA]</scope>
    <source>
        <strain evidence="3">ZY171143</strain>
    </source>
</reference>
<dbReference type="Proteomes" id="UP000672011">
    <property type="component" value="Chromosome"/>
</dbReference>
<name>A0ABX7XGE4_9FLAO</name>
<feature type="domain" description="IgGFc-binding protein N-terminal" evidence="1">
    <location>
        <begin position="2"/>
        <end position="225"/>
    </location>
</feature>
<evidence type="ECO:0000313" key="2">
    <source>
        <dbReference type="EMBL" id="QTV07030.1"/>
    </source>
</evidence>
<organism evidence="2 3">
    <name type="scientific">Faecalibacter bovis</name>
    <dbReference type="NCBI Taxonomy" id="2898187"/>
    <lineage>
        <taxon>Bacteria</taxon>
        <taxon>Pseudomonadati</taxon>
        <taxon>Bacteroidota</taxon>
        <taxon>Flavobacteriia</taxon>
        <taxon>Flavobacteriales</taxon>
        <taxon>Weeksellaceae</taxon>
        <taxon>Faecalibacter</taxon>
    </lineage>
</organism>
<sequence>MKSDKNIVVTIAQLMQQGVEAGNRDISFDQIIPTNQIGNLYVAMQGNGSNANERVIIVATEDGTEVKINGSLVSLPVNGASGAAKVNVLNKGDYAIVAGSNYGSTKFMRIETTKNAYVTQKLYGGGVTTSNFMLLPPLTCNGQTIIDNIPNALRIGTTNYGSNSRLYLLTRTIMINSTKVYVSGTQLSPIAARTYTVAPDWTMLVYNLSHGNVKVESNGTIQGQILGVNNDVGYGNYFAGFGIAPPMNVEVDFKRFDNVCTGDTGSSLLKPIAMNFTGTIEWFRNDVLIENAHNSTYKIPDDDTEPAEYRMVLTMPDGCSYYTETIKTVKCPCSKKPNNNVGVLYPGIVGVSTTDNVDKIWPNNVNNAFISLKSNDKGLVITRIPDPETSIISPIEGMIVYDTDDNCYKLFDGSVWKCLRKKCYDYDN</sequence>